<dbReference type="PROSITE" id="PS50005">
    <property type="entry name" value="TPR"/>
    <property type="match status" value="1"/>
</dbReference>
<evidence type="ECO:0000313" key="7">
    <source>
        <dbReference type="Proteomes" id="UP001150062"/>
    </source>
</evidence>
<dbReference type="SUPFAM" id="SSF48452">
    <property type="entry name" value="TPR-like"/>
    <property type="match status" value="1"/>
</dbReference>
<proteinExistence type="inferred from homology"/>
<keyword evidence="4" id="KW-0802">TPR repeat</keyword>
<dbReference type="InterPro" id="IPR011990">
    <property type="entry name" value="TPR-like_helical_dom_sf"/>
</dbReference>
<feature type="repeat" description="TPR" evidence="4">
    <location>
        <begin position="140"/>
        <end position="173"/>
    </location>
</feature>
<organism evidence="6 7">
    <name type="scientific">Anaeramoeba flamelloides</name>
    <dbReference type="NCBI Taxonomy" id="1746091"/>
    <lineage>
        <taxon>Eukaryota</taxon>
        <taxon>Metamonada</taxon>
        <taxon>Anaeramoebidae</taxon>
        <taxon>Anaeramoeba</taxon>
    </lineage>
</organism>
<dbReference type="CDD" id="cd15832">
    <property type="entry name" value="SNAP"/>
    <property type="match status" value="1"/>
</dbReference>
<comment type="function">
    <text evidence="5">Required for vesicular transport between the endoplasmic reticulum and the Golgi apparatus.</text>
</comment>
<accession>A0ABQ8Y3J9</accession>
<dbReference type="PANTHER" id="PTHR13768">
    <property type="entry name" value="SOLUBLE NSF ATTACHMENT PROTEIN SNAP"/>
    <property type="match status" value="1"/>
</dbReference>
<keyword evidence="2 5" id="KW-0813">Transport</keyword>
<evidence type="ECO:0000313" key="6">
    <source>
        <dbReference type="EMBL" id="KAJ6239398.1"/>
    </source>
</evidence>
<evidence type="ECO:0000256" key="5">
    <source>
        <dbReference type="RuleBase" id="RU367013"/>
    </source>
</evidence>
<dbReference type="InterPro" id="IPR019734">
    <property type="entry name" value="TPR_rpt"/>
</dbReference>
<protein>
    <submittedName>
        <fullName evidence="6">Alpha-soluble nsf attachment protein</fullName>
    </submittedName>
</protein>
<gene>
    <name evidence="6" type="ORF">M0813_25284</name>
</gene>
<evidence type="ECO:0000256" key="3">
    <source>
        <dbReference type="ARBA" id="ARBA00022927"/>
    </source>
</evidence>
<reference evidence="6" key="1">
    <citation type="submission" date="2022-08" db="EMBL/GenBank/DDBJ databases">
        <title>Novel sulfate-reducing endosymbionts in the free-living metamonad Anaeramoeba.</title>
        <authorList>
            <person name="Jerlstrom-Hultqvist J."/>
            <person name="Cepicka I."/>
            <person name="Gallot-Lavallee L."/>
            <person name="Salas-Leiva D."/>
            <person name="Curtis B.A."/>
            <person name="Zahonova K."/>
            <person name="Pipaliya S."/>
            <person name="Dacks J."/>
            <person name="Roger A.J."/>
        </authorList>
    </citation>
    <scope>NUCLEOTIDE SEQUENCE</scope>
    <source>
        <strain evidence="6">Schooner1</strain>
    </source>
</reference>
<keyword evidence="3 5" id="KW-0653">Protein transport</keyword>
<name>A0ABQ8Y3J9_9EUKA</name>
<evidence type="ECO:0000256" key="4">
    <source>
        <dbReference type="PROSITE-ProRule" id="PRU00339"/>
    </source>
</evidence>
<dbReference type="Pfam" id="PF14938">
    <property type="entry name" value="SNAP"/>
    <property type="match status" value="1"/>
</dbReference>
<dbReference type="Gene3D" id="1.25.40.10">
    <property type="entry name" value="Tetratricopeptide repeat domain"/>
    <property type="match status" value="1"/>
</dbReference>
<keyword evidence="7" id="KW-1185">Reference proteome</keyword>
<evidence type="ECO:0000256" key="1">
    <source>
        <dbReference type="ARBA" id="ARBA00010050"/>
    </source>
</evidence>
<dbReference type="PANTHER" id="PTHR13768:SF8">
    <property type="entry name" value="ALPHA-SOLUBLE NSF ATTACHMENT PROTEIN"/>
    <property type="match status" value="1"/>
</dbReference>
<dbReference type="EMBL" id="JAOAOG010000226">
    <property type="protein sequence ID" value="KAJ6239398.1"/>
    <property type="molecule type" value="Genomic_DNA"/>
</dbReference>
<dbReference type="SMART" id="SM00028">
    <property type="entry name" value="TPR"/>
    <property type="match status" value="3"/>
</dbReference>
<sequence length="315" mass="36040">MRGKKKSTGKGKGKNIHNNSVFKAMGQMSQEKKADDLFLKAEKKFKSFGLFSGSQKYDDACDMYIKSANLYKISKKWEKAAKSFIHAHHCQLKLESKHEAATFLIKAGQCFRKLSSDKAVETFIMAIDIFVDGGRFNMAAKYYKEIAEIYEKEKNYEKSILFYEKASDFFESENSKSTSNQCLLKVALYSAQLGHYDKAIDIYENVATESLENNLLKWSAKDYFLRAGILHLCAGDVVSARKGFERYQELDITFTGQRECTFLDDIITAFEEGDVEKFTNVVYDYDSISKLDAWKISMLLKVKSQIKQGVEDVML</sequence>
<keyword evidence="5" id="KW-0472">Membrane</keyword>
<keyword evidence="5" id="KW-0931">ER-Golgi transport</keyword>
<evidence type="ECO:0000256" key="2">
    <source>
        <dbReference type="ARBA" id="ARBA00022448"/>
    </source>
</evidence>
<comment type="caution">
    <text evidence="6">The sequence shown here is derived from an EMBL/GenBank/DDBJ whole genome shotgun (WGS) entry which is preliminary data.</text>
</comment>
<dbReference type="Proteomes" id="UP001150062">
    <property type="component" value="Unassembled WGS sequence"/>
</dbReference>
<dbReference type="PRINTS" id="PR00448">
    <property type="entry name" value="NSFATTACHMNT"/>
</dbReference>
<comment type="similarity">
    <text evidence="1 5">Belongs to the SNAP family.</text>
</comment>
<dbReference type="InterPro" id="IPR000744">
    <property type="entry name" value="NSF_attach"/>
</dbReference>
<comment type="subcellular location">
    <subcellularLocation>
        <location evidence="5">Membrane</location>
        <topology evidence="5">Peripheral membrane protein</topology>
    </subcellularLocation>
</comment>